<dbReference type="InterPro" id="IPR001650">
    <property type="entry name" value="Helicase_C-like"/>
</dbReference>
<accession>A0AAW0EVR9</accession>
<dbReference type="InterPro" id="IPR014001">
    <property type="entry name" value="Helicase_ATP-bd"/>
</dbReference>
<keyword evidence="10" id="KW-0479">Metal-binding</keyword>
<evidence type="ECO:0000256" key="8">
    <source>
        <dbReference type="ARBA" id="ARBA00047984"/>
    </source>
</evidence>
<dbReference type="SMART" id="SM00343">
    <property type="entry name" value="ZnF_C2HC"/>
    <property type="match status" value="2"/>
</dbReference>
<dbReference type="PROSITE" id="PS51194">
    <property type="entry name" value="HELICASE_CTER"/>
    <property type="match status" value="1"/>
</dbReference>
<dbReference type="InterPro" id="IPR027417">
    <property type="entry name" value="P-loop_NTPase"/>
</dbReference>
<dbReference type="FunFam" id="3.40.50.300:FF:000325">
    <property type="entry name" value="ATP-dependent RNA helicase DHX29"/>
    <property type="match status" value="1"/>
</dbReference>
<dbReference type="PANTHER" id="PTHR18934:SF145">
    <property type="entry name" value="ATP-DEPENDENT RNA HELICASE DHX57-RELATED"/>
    <property type="match status" value="1"/>
</dbReference>
<comment type="similarity">
    <text evidence="1">Belongs to the DEAD box helicase family. DEAH subfamily.</text>
</comment>
<dbReference type="InterPro" id="IPR036875">
    <property type="entry name" value="Znf_CCHC_sf"/>
</dbReference>
<dbReference type="EMBL" id="JAECZO010000092">
    <property type="protein sequence ID" value="KAK7197009.1"/>
    <property type="molecule type" value="Genomic_DNA"/>
</dbReference>
<dbReference type="Proteomes" id="UP001430356">
    <property type="component" value="Unassembled WGS sequence"/>
</dbReference>
<evidence type="ECO:0000256" key="3">
    <source>
        <dbReference type="ARBA" id="ARBA00022741"/>
    </source>
</evidence>
<dbReference type="Pfam" id="PF21010">
    <property type="entry name" value="HA2_C"/>
    <property type="match status" value="1"/>
</dbReference>
<evidence type="ECO:0000259" key="12">
    <source>
        <dbReference type="PROSITE" id="PS50158"/>
    </source>
</evidence>
<dbReference type="Pfam" id="PF07717">
    <property type="entry name" value="OB_NTP_bind"/>
    <property type="match status" value="1"/>
</dbReference>
<proteinExistence type="inferred from homology"/>
<dbReference type="FunFam" id="4.10.60.10:FF:000080">
    <property type="entry name" value="RNA helicase, putative"/>
    <property type="match status" value="1"/>
</dbReference>
<dbReference type="Gene3D" id="1.20.120.1080">
    <property type="match status" value="1"/>
</dbReference>
<feature type="region of interest" description="Disordered" evidence="11">
    <location>
        <begin position="1"/>
        <end position="33"/>
    </location>
</feature>
<dbReference type="Pfam" id="PF00270">
    <property type="entry name" value="DEAD"/>
    <property type="match status" value="1"/>
</dbReference>
<dbReference type="Gene3D" id="3.40.50.300">
    <property type="entry name" value="P-loop containing nucleotide triphosphate hydrolases"/>
    <property type="match status" value="2"/>
</dbReference>
<evidence type="ECO:0000256" key="1">
    <source>
        <dbReference type="ARBA" id="ARBA00008792"/>
    </source>
</evidence>
<dbReference type="InterPro" id="IPR059023">
    <property type="entry name" value="RNA_hel_CTD"/>
</dbReference>
<dbReference type="GO" id="GO:0005524">
    <property type="term" value="F:ATP binding"/>
    <property type="evidence" value="ECO:0007669"/>
    <property type="project" value="UniProtKB-KW"/>
</dbReference>
<keyword evidence="4" id="KW-0378">Hydrolase</keyword>
<feature type="compositionally biased region" description="Gly residues" evidence="11">
    <location>
        <begin position="329"/>
        <end position="347"/>
    </location>
</feature>
<dbReference type="GO" id="GO:0003723">
    <property type="term" value="F:RNA binding"/>
    <property type="evidence" value="ECO:0007669"/>
    <property type="project" value="UniProtKB-KW"/>
</dbReference>
<dbReference type="PROSITE" id="PS50908">
    <property type="entry name" value="RWD"/>
    <property type="match status" value="1"/>
</dbReference>
<evidence type="ECO:0000259" key="15">
    <source>
        <dbReference type="PROSITE" id="PS51194"/>
    </source>
</evidence>
<evidence type="ECO:0000259" key="13">
    <source>
        <dbReference type="PROSITE" id="PS50908"/>
    </source>
</evidence>
<dbReference type="SUPFAM" id="SSF57756">
    <property type="entry name" value="Retrovirus zinc finger-like domains"/>
    <property type="match status" value="1"/>
</dbReference>
<dbReference type="PROSITE" id="PS51192">
    <property type="entry name" value="HELICASE_ATP_BIND_1"/>
    <property type="match status" value="1"/>
</dbReference>
<evidence type="ECO:0000256" key="4">
    <source>
        <dbReference type="ARBA" id="ARBA00022801"/>
    </source>
</evidence>
<dbReference type="CDD" id="cd18791">
    <property type="entry name" value="SF2_C_RHA"/>
    <property type="match status" value="1"/>
</dbReference>
<dbReference type="GO" id="GO:0008270">
    <property type="term" value="F:zinc ion binding"/>
    <property type="evidence" value="ECO:0007669"/>
    <property type="project" value="UniProtKB-KW"/>
</dbReference>
<keyword evidence="10" id="KW-0863">Zinc-finger</keyword>
<protein>
    <recommendedName>
        <fullName evidence="2">RNA helicase</fullName>
        <ecNumber evidence="2">3.6.4.13</ecNumber>
    </recommendedName>
</protein>
<dbReference type="SUPFAM" id="SSF54495">
    <property type="entry name" value="UBC-like"/>
    <property type="match status" value="1"/>
</dbReference>
<evidence type="ECO:0000259" key="14">
    <source>
        <dbReference type="PROSITE" id="PS51192"/>
    </source>
</evidence>
<dbReference type="InterPro" id="IPR007502">
    <property type="entry name" value="Helicase-assoc_dom"/>
</dbReference>
<feature type="compositionally biased region" description="Low complexity" evidence="11">
    <location>
        <begin position="21"/>
        <end position="33"/>
    </location>
</feature>
<keyword evidence="10" id="KW-0862">Zinc</keyword>
<dbReference type="PROSITE" id="PS00690">
    <property type="entry name" value="DEAH_ATP_HELICASE"/>
    <property type="match status" value="1"/>
</dbReference>
<dbReference type="InterPro" id="IPR011709">
    <property type="entry name" value="DEAD-box_helicase_OB_fold"/>
</dbReference>
<keyword evidence="5 16" id="KW-0347">Helicase</keyword>
<feature type="domain" description="Helicase C-terminal" evidence="15">
    <location>
        <begin position="694"/>
        <end position="864"/>
    </location>
</feature>
<feature type="domain" description="Helicase ATP-binding" evidence="14">
    <location>
        <begin position="431"/>
        <end position="598"/>
    </location>
</feature>
<evidence type="ECO:0000256" key="6">
    <source>
        <dbReference type="ARBA" id="ARBA00022840"/>
    </source>
</evidence>
<dbReference type="PROSITE" id="PS50158">
    <property type="entry name" value="ZF_CCHC"/>
    <property type="match status" value="1"/>
</dbReference>
<evidence type="ECO:0000313" key="17">
    <source>
        <dbReference type="Proteomes" id="UP001430356"/>
    </source>
</evidence>
<evidence type="ECO:0000256" key="5">
    <source>
        <dbReference type="ARBA" id="ARBA00022806"/>
    </source>
</evidence>
<keyword evidence="7" id="KW-0694">RNA-binding</keyword>
<evidence type="ECO:0000256" key="7">
    <source>
        <dbReference type="ARBA" id="ARBA00022884"/>
    </source>
</evidence>
<feature type="domain" description="RWD" evidence="13">
    <location>
        <begin position="168"/>
        <end position="291"/>
    </location>
</feature>
<evidence type="ECO:0000256" key="2">
    <source>
        <dbReference type="ARBA" id="ARBA00012552"/>
    </source>
</evidence>
<evidence type="ECO:0000256" key="11">
    <source>
        <dbReference type="SAM" id="MobiDB-lite"/>
    </source>
</evidence>
<keyword evidence="6" id="KW-0067">ATP-binding</keyword>
<evidence type="ECO:0000313" key="16">
    <source>
        <dbReference type="EMBL" id="KAK7197009.1"/>
    </source>
</evidence>
<name>A0AAW0EVR9_9TRYP</name>
<evidence type="ECO:0000256" key="10">
    <source>
        <dbReference type="PROSITE-ProRule" id="PRU00047"/>
    </source>
</evidence>
<dbReference type="Pfam" id="PF05773">
    <property type="entry name" value="RWD"/>
    <property type="match status" value="1"/>
</dbReference>
<organism evidence="16 17">
    <name type="scientific">Novymonas esmeraldas</name>
    <dbReference type="NCBI Taxonomy" id="1808958"/>
    <lineage>
        <taxon>Eukaryota</taxon>
        <taxon>Discoba</taxon>
        <taxon>Euglenozoa</taxon>
        <taxon>Kinetoplastea</taxon>
        <taxon>Metakinetoplastina</taxon>
        <taxon>Trypanosomatida</taxon>
        <taxon>Trypanosomatidae</taxon>
        <taxon>Novymonas</taxon>
    </lineage>
</organism>
<evidence type="ECO:0000256" key="9">
    <source>
        <dbReference type="ARBA" id="ARBA00060772"/>
    </source>
</evidence>
<reference evidence="16 17" key="1">
    <citation type="journal article" date="2021" name="MBio">
        <title>A New Model Trypanosomatid, Novymonas esmeraldas: Genomic Perception of Its 'Candidatus Pandoraea novymonadis' Endosymbiont.</title>
        <authorList>
            <person name="Zakharova A."/>
            <person name="Saura A."/>
            <person name="Butenko A."/>
            <person name="Podesvova L."/>
            <person name="Warmusova S."/>
            <person name="Kostygov A.Y."/>
            <person name="Nenarokova A."/>
            <person name="Lukes J."/>
            <person name="Opperdoes F.R."/>
            <person name="Yurchenko V."/>
        </authorList>
    </citation>
    <scope>NUCLEOTIDE SEQUENCE [LARGE SCALE GENOMIC DNA]</scope>
    <source>
        <strain evidence="16 17">E262AT.01</strain>
    </source>
</reference>
<feature type="domain" description="CCHC-type" evidence="12">
    <location>
        <begin position="1290"/>
        <end position="1304"/>
    </location>
</feature>
<dbReference type="FunFam" id="3.40.50.300:FF:000526">
    <property type="entry name" value="DExH-box ATP-dependent RNA helicase DExH3"/>
    <property type="match status" value="1"/>
</dbReference>
<comment type="caution">
    <text evidence="16">The sequence shown here is derived from an EMBL/GenBank/DDBJ whole genome shotgun (WGS) entry which is preliminary data.</text>
</comment>
<dbReference type="FunFam" id="1.20.120.1080:FF:000065">
    <property type="entry name" value="RNA helicase, putative"/>
    <property type="match status" value="1"/>
</dbReference>
<dbReference type="InterPro" id="IPR048333">
    <property type="entry name" value="HA2_WH"/>
</dbReference>
<dbReference type="InterPro" id="IPR016135">
    <property type="entry name" value="UBQ-conjugating_enzyme/RWD"/>
</dbReference>
<dbReference type="InterPro" id="IPR002464">
    <property type="entry name" value="DNA/RNA_helicase_DEAH_CS"/>
</dbReference>
<keyword evidence="3" id="KW-0547">Nucleotide-binding</keyword>
<dbReference type="Gene3D" id="4.10.60.10">
    <property type="entry name" value="Zinc finger, CCHC-type"/>
    <property type="match status" value="1"/>
</dbReference>
<dbReference type="SMART" id="SM00490">
    <property type="entry name" value="HELICc"/>
    <property type="match status" value="1"/>
</dbReference>
<dbReference type="EC" id="3.6.4.13" evidence="2"/>
<dbReference type="Pfam" id="PF04408">
    <property type="entry name" value="WHD_HA2"/>
    <property type="match status" value="1"/>
</dbReference>
<keyword evidence="17" id="KW-1185">Reference proteome</keyword>
<sequence>MGPNRQRKPPSGGRGGRGRGRPAAPAAAPAKAAPSMITNAGRDLIIDVLHHAATGGSVPVPEKHFDAKLGARVTFQRNSPLTPSEILQRLYEGLGFPRDLVMQYLTDLAQASEVPAFADVTELLDEAGPFQPFLVRSCFDLFNCMTWFTREDSDDKMSPEEGDALLEEEVDTIESLFSDSFLGRKHFDDSDTSDRELYFGFRTTDDRQLLVVVRFPDYYPTETPSIYVQPLRNRSSESLPSLAVAPSCTKDIAAVDRRAIMDAAVHAINGFVGGGCLMALVSAIHGAVSTMEEARQASSTPPPSADAVSKEKSAALQQRQAFLGALTGNRGGGGGGGKKGGGGGGAGTSAAAGADDEEEDRFIQISMPERVELATVDAVAVERDMQRCDFLASDSALDAALASSWEKLKSGGSLRKAREALPAQKVRETLRAALQQHNVVVIGGETGSGKTTQIPQFLYEFMCEERRGSAANIVCTQPRRLAATSVALRVAEERDEAVGGTVGYSIRLENCVSRKTQITYCTTGIVLRRLQTDKYLGRVSHVVVDEIHERGVDTDFLLILLRDLVRRRHDLKVVLMSATMDSELFARYFDGAPVISIAGRTFPVRVMHLEQIIPEVNYTLEDGSPFEKISGDKETRRRNTRKNLLNLDLEDVEEDAERERKQQRLAQVVQASPKTLDTLARMNYDVINYELIEYIVEYIDVALRTPGAVLVFLPGMAEILRCMEQLKFNPRLAKSCLFYNLHSSLGSSEQQGVFRRPPAGKRKVILGTNIMETSITIDDAVYVIDTGKAKENRYNARKSLSELVTVSVSKANCRQRQGRAGRVQEGFCFRLFTEAQFEAFEDHQLCEMHRVPLESLILQIYALHLGDEVEYLQKALSPPEERAIHSSVKVLTTLGALTVEKRLTSLGQHLANLPLDVRVGKMIIHGALLQCIDPVLTMAACLAARSPFIASVDFRTEVENMRRAFAGETLSDQLSSWFAYNKWATTLQQNGAAAARKVCQDYYMSPATLQQIQSTKRQYERYLYEAGFLDNAPRAHTSPSKFIFPPFTTLDDRVFEAGGQHFNDNSTSTRCILACLVAGLYPNVAQLRMPRRKPPGSGSTGGGGGGYGGRPSVKFATFDGSECLVHPSSVAGKETSFTSPLIVYVDKMKTSATFLREVSVVAPLHIILFGSGNLEYLPKFEELCVDEMTAFKCRQDDAMLLTHLKTQLDSALTQKINDPSKTWESISSVVVRAIVRLLKEDGGRAGGFAIVDRRQQRAPLTESLVPEAAAAAVAALAVPDDQPFKTSKSCFLCGETGHVSRYCPHNSTNHKGGPPVRCFICGQWHYPQDCTIVKALAR</sequence>
<dbReference type="PANTHER" id="PTHR18934">
    <property type="entry name" value="ATP-DEPENDENT RNA HELICASE"/>
    <property type="match status" value="1"/>
</dbReference>
<comment type="similarity">
    <text evidence="9">Belongs to the DExH box helicase family.</text>
</comment>
<feature type="region of interest" description="Disordered" evidence="11">
    <location>
        <begin position="293"/>
        <end position="312"/>
    </location>
</feature>
<dbReference type="InterPro" id="IPR006575">
    <property type="entry name" value="RWD_dom"/>
</dbReference>
<comment type="catalytic activity">
    <reaction evidence="8">
        <text>ATP + H2O = ADP + phosphate + H(+)</text>
        <dbReference type="Rhea" id="RHEA:13065"/>
        <dbReference type="ChEBI" id="CHEBI:15377"/>
        <dbReference type="ChEBI" id="CHEBI:15378"/>
        <dbReference type="ChEBI" id="CHEBI:30616"/>
        <dbReference type="ChEBI" id="CHEBI:43474"/>
        <dbReference type="ChEBI" id="CHEBI:456216"/>
        <dbReference type="EC" id="3.6.4.13"/>
    </reaction>
</comment>
<dbReference type="InterPro" id="IPR001878">
    <property type="entry name" value="Znf_CCHC"/>
</dbReference>
<dbReference type="GO" id="GO:0003724">
    <property type="term" value="F:RNA helicase activity"/>
    <property type="evidence" value="ECO:0007669"/>
    <property type="project" value="UniProtKB-EC"/>
</dbReference>
<dbReference type="GO" id="GO:0016787">
    <property type="term" value="F:hydrolase activity"/>
    <property type="evidence" value="ECO:0007669"/>
    <property type="project" value="UniProtKB-KW"/>
</dbReference>
<dbReference type="InterPro" id="IPR011545">
    <property type="entry name" value="DEAD/DEAH_box_helicase_dom"/>
</dbReference>
<gene>
    <name evidence="16" type="ORF">NESM_000644500</name>
</gene>
<dbReference type="Pfam" id="PF26026">
    <property type="entry name" value="RNA_hel_CTD"/>
    <property type="match status" value="1"/>
</dbReference>
<dbReference type="CDD" id="cd17917">
    <property type="entry name" value="DEXHc_RHA-like"/>
    <property type="match status" value="1"/>
</dbReference>
<dbReference type="Pfam" id="PF00271">
    <property type="entry name" value="Helicase_C"/>
    <property type="match status" value="1"/>
</dbReference>
<dbReference type="SUPFAM" id="SSF52540">
    <property type="entry name" value="P-loop containing nucleoside triphosphate hydrolases"/>
    <property type="match status" value="1"/>
</dbReference>
<dbReference type="SMART" id="SM00847">
    <property type="entry name" value="HA2"/>
    <property type="match status" value="1"/>
</dbReference>
<feature type="region of interest" description="Disordered" evidence="11">
    <location>
        <begin position="326"/>
        <end position="357"/>
    </location>
</feature>
<dbReference type="SMART" id="SM00487">
    <property type="entry name" value="DEXDc"/>
    <property type="match status" value="1"/>
</dbReference>